<accession>A0ABR1G7F8</accession>
<dbReference type="EMBL" id="JBBJCI010000083">
    <property type="protein sequence ID" value="KAK7249115.1"/>
    <property type="molecule type" value="Genomic_DNA"/>
</dbReference>
<proteinExistence type="predicted"/>
<name>A0ABR1G7F8_AURAN</name>
<dbReference type="InterPro" id="IPR032675">
    <property type="entry name" value="LRR_dom_sf"/>
</dbReference>
<reference evidence="1 2" key="1">
    <citation type="submission" date="2024-03" db="EMBL/GenBank/DDBJ databases">
        <title>Aureococcus anophagefferens CCMP1851 and Kratosvirus quantuckense: Draft genome of a second virus-susceptible host strain in the model system.</title>
        <authorList>
            <person name="Chase E."/>
            <person name="Truchon A.R."/>
            <person name="Schepens W."/>
            <person name="Wilhelm S.W."/>
        </authorList>
    </citation>
    <scope>NUCLEOTIDE SEQUENCE [LARGE SCALE GENOMIC DNA]</scope>
    <source>
        <strain evidence="1 2">CCMP1851</strain>
    </source>
</reference>
<organism evidence="1 2">
    <name type="scientific">Aureococcus anophagefferens</name>
    <name type="common">Harmful bloom alga</name>
    <dbReference type="NCBI Taxonomy" id="44056"/>
    <lineage>
        <taxon>Eukaryota</taxon>
        <taxon>Sar</taxon>
        <taxon>Stramenopiles</taxon>
        <taxon>Ochrophyta</taxon>
        <taxon>Pelagophyceae</taxon>
        <taxon>Pelagomonadales</taxon>
        <taxon>Pelagomonadaceae</taxon>
        <taxon>Aureococcus</taxon>
    </lineage>
</organism>
<protein>
    <recommendedName>
        <fullName evidence="3">F-box domain-containing protein</fullName>
    </recommendedName>
</protein>
<evidence type="ECO:0000313" key="2">
    <source>
        <dbReference type="Proteomes" id="UP001363151"/>
    </source>
</evidence>
<evidence type="ECO:0000313" key="1">
    <source>
        <dbReference type="EMBL" id="KAK7249115.1"/>
    </source>
</evidence>
<dbReference type="Gene3D" id="3.80.10.10">
    <property type="entry name" value="Ribonuclease Inhibitor"/>
    <property type="match status" value="1"/>
</dbReference>
<keyword evidence="2" id="KW-1185">Reference proteome</keyword>
<evidence type="ECO:0008006" key="3">
    <source>
        <dbReference type="Google" id="ProtNLM"/>
    </source>
</evidence>
<gene>
    <name evidence="1" type="ORF">SO694_00044259</name>
</gene>
<comment type="caution">
    <text evidence="1">The sequence shown here is derived from an EMBL/GenBank/DDBJ whole genome shotgun (WGS) entry which is preliminary data.</text>
</comment>
<dbReference type="Proteomes" id="UP001363151">
    <property type="component" value="Unassembled WGS sequence"/>
</dbReference>
<sequence>MGCSSSKAVSRSRPPPGVVDNLAEDIYVEIVGYSTSRDDLLCLRAVSSKFRGAVATVAVAHPASFRESRLVCPCHRTPASGLSPRAVAARAAVFGRGCRVLEFHAPTTAHFREFKKFASFGRLVALRVQMHWRDHAEFLSLCRLAPALLRLGLETRLGEEEEEEESLGWTVKFVHGLYSQLSAACPRLEDVDLPPHPHEVYSPAESWAPLFPRLTKLDCGTNASNHTLRVDRVVKALEALPDVAHLDFDGVSLGAGDLPRIVDAAGDRLATIDFEDACVPVGDLVDCCARCPRLRRLTLPCTTGCPDLERRLGDVAAAAPKLAGCIFAEDSCIGDEDLEPFFAGLALTHCEIRLSDHATNAALYCLLNGPSRETLRIFSVEHAPGVTIRGVLAVVMDCPRLSHLRWVASRDSEDLVDDLETIRDVLAPKRFHLPRWPGRRKSKTDVADAEVAIAVFFDVVLKARGGGARIEFY</sequence>